<sequence length="113" mass="13023">MMEKENQHTAMFEKPSFVHPKHENLLMLENFSNEKQGSTIPMDFETMTKHKGMPGKDDAEAKALENAVKKAMEEATKPFKDNHENLKLEIKETEGNNEAIMTCCTKLLIWKQI</sequence>
<dbReference type="WBParaSite" id="nRc.2.0.1.t29475-RA">
    <property type="protein sequence ID" value="nRc.2.0.1.t29475-RA"/>
    <property type="gene ID" value="nRc.2.0.1.g29475"/>
</dbReference>
<reference evidence="2" key="1">
    <citation type="submission" date="2022-11" db="UniProtKB">
        <authorList>
            <consortium name="WormBaseParasite"/>
        </authorList>
    </citation>
    <scope>IDENTIFICATION</scope>
</reference>
<accession>A0A915JT25</accession>
<proteinExistence type="predicted"/>
<name>A0A915JT25_ROMCU</name>
<evidence type="ECO:0000313" key="1">
    <source>
        <dbReference type="Proteomes" id="UP000887565"/>
    </source>
</evidence>
<keyword evidence="1" id="KW-1185">Reference proteome</keyword>
<organism evidence="1 2">
    <name type="scientific">Romanomermis culicivorax</name>
    <name type="common">Nematode worm</name>
    <dbReference type="NCBI Taxonomy" id="13658"/>
    <lineage>
        <taxon>Eukaryota</taxon>
        <taxon>Metazoa</taxon>
        <taxon>Ecdysozoa</taxon>
        <taxon>Nematoda</taxon>
        <taxon>Enoplea</taxon>
        <taxon>Dorylaimia</taxon>
        <taxon>Mermithida</taxon>
        <taxon>Mermithoidea</taxon>
        <taxon>Mermithidae</taxon>
        <taxon>Romanomermis</taxon>
    </lineage>
</organism>
<dbReference type="AlphaFoldDB" id="A0A915JT25"/>
<evidence type="ECO:0000313" key="2">
    <source>
        <dbReference type="WBParaSite" id="nRc.2.0.1.t29475-RA"/>
    </source>
</evidence>
<protein>
    <submittedName>
        <fullName evidence="2">Uncharacterized protein</fullName>
    </submittedName>
</protein>
<dbReference type="Proteomes" id="UP000887565">
    <property type="component" value="Unplaced"/>
</dbReference>